<protein>
    <submittedName>
        <fullName evidence="1">Uncharacterized protein</fullName>
    </submittedName>
</protein>
<sequence length="44" mass="5493">MLLYKTILFYQKNVLIYHSTRDQVKKTAETKFYYYINSIKNIWL</sequence>
<name>A0A1T5AJA2_9BACT</name>
<keyword evidence="2" id="KW-1185">Reference proteome</keyword>
<dbReference type="EMBL" id="FUYV01000001">
    <property type="protein sequence ID" value="SKB35036.1"/>
    <property type="molecule type" value="Genomic_DNA"/>
</dbReference>
<proteinExistence type="predicted"/>
<organism evidence="1 2">
    <name type="scientific">Alkalitalea saponilacus</name>
    <dbReference type="NCBI Taxonomy" id="889453"/>
    <lineage>
        <taxon>Bacteria</taxon>
        <taxon>Pseudomonadati</taxon>
        <taxon>Bacteroidota</taxon>
        <taxon>Bacteroidia</taxon>
        <taxon>Marinilabiliales</taxon>
        <taxon>Marinilabiliaceae</taxon>
        <taxon>Alkalitalea</taxon>
    </lineage>
</organism>
<accession>A0A1T5AJA2</accession>
<dbReference type="AlphaFoldDB" id="A0A1T5AJA2"/>
<evidence type="ECO:0000313" key="2">
    <source>
        <dbReference type="Proteomes" id="UP000191055"/>
    </source>
</evidence>
<dbReference type="Proteomes" id="UP000191055">
    <property type="component" value="Unassembled WGS sequence"/>
</dbReference>
<gene>
    <name evidence="1" type="ORF">SAMN03080601_00290</name>
</gene>
<evidence type="ECO:0000313" key="1">
    <source>
        <dbReference type="EMBL" id="SKB35036.1"/>
    </source>
</evidence>
<reference evidence="1 2" key="1">
    <citation type="submission" date="2017-02" db="EMBL/GenBank/DDBJ databases">
        <authorList>
            <person name="Peterson S.W."/>
        </authorList>
    </citation>
    <scope>NUCLEOTIDE SEQUENCE [LARGE SCALE GENOMIC DNA]</scope>
    <source>
        <strain evidence="1 2">DSM 24412</strain>
    </source>
</reference>